<evidence type="ECO:0008006" key="3">
    <source>
        <dbReference type="Google" id="ProtNLM"/>
    </source>
</evidence>
<dbReference type="Proteomes" id="UP000075321">
    <property type="component" value="Unassembled WGS sequence"/>
</dbReference>
<evidence type="ECO:0000313" key="2">
    <source>
        <dbReference type="Proteomes" id="UP000075321"/>
    </source>
</evidence>
<sequence length="113" mass="12766">MRLVHRDLDITIATDVEVADSFLARARGLMFRRSIPDDYALVFEFGKPVTRSLHMLFVPFPIDAVWLVDHEVTHVDRLDARTGVGRGRADRILELPAGTVEGVRVGDRIEIVE</sequence>
<dbReference type="PANTHER" id="PTHR37953:SF1">
    <property type="entry name" value="UPF0127 PROTEIN MJ1496"/>
    <property type="match status" value="1"/>
</dbReference>
<name>A0A151AIP7_9EURY</name>
<dbReference type="RefSeq" id="WP_066378251.1">
    <property type="nucleotide sequence ID" value="NZ_LTAZ01000001.1"/>
</dbReference>
<accession>A0A151AIP7</accession>
<keyword evidence="2" id="KW-1185">Reference proteome</keyword>
<dbReference type="PANTHER" id="PTHR37953">
    <property type="entry name" value="UPF0127 PROTEIN MJ1496"/>
    <property type="match status" value="1"/>
</dbReference>
<evidence type="ECO:0000313" key="1">
    <source>
        <dbReference type="EMBL" id="KYH27462.1"/>
    </source>
</evidence>
<organism evidence="1 2">
    <name type="scientific">Halalkalicoccus paucihalophilus</name>
    <dbReference type="NCBI Taxonomy" id="1008153"/>
    <lineage>
        <taxon>Archaea</taxon>
        <taxon>Methanobacteriati</taxon>
        <taxon>Methanobacteriota</taxon>
        <taxon>Stenosarchaea group</taxon>
        <taxon>Halobacteria</taxon>
        <taxon>Halobacteriales</taxon>
        <taxon>Halococcaceae</taxon>
        <taxon>Halalkalicoccus</taxon>
    </lineage>
</organism>
<dbReference type="InterPro" id="IPR003795">
    <property type="entry name" value="DUF192"/>
</dbReference>
<dbReference type="PATRIC" id="fig|1008153.3.peg.133"/>
<dbReference type="Gene3D" id="2.60.120.1140">
    <property type="entry name" value="Protein of unknown function DUF192"/>
    <property type="match status" value="1"/>
</dbReference>
<dbReference type="OrthoDB" id="64208at2157"/>
<dbReference type="Pfam" id="PF02643">
    <property type="entry name" value="DUF192"/>
    <property type="match status" value="1"/>
</dbReference>
<reference evidence="1 2" key="1">
    <citation type="submission" date="2016-02" db="EMBL/GenBank/DDBJ databases">
        <title>Genome sequence of Halalkalicoccus paucihalophilus DSM 24557.</title>
        <authorList>
            <person name="Poehlein A."/>
            <person name="Daniel R."/>
        </authorList>
    </citation>
    <scope>NUCLEOTIDE SEQUENCE [LARGE SCALE GENOMIC DNA]</scope>
    <source>
        <strain evidence="1 2">DSM 24557</strain>
    </source>
</reference>
<dbReference type="EMBL" id="LTAZ01000001">
    <property type="protein sequence ID" value="KYH27462.1"/>
    <property type="molecule type" value="Genomic_DNA"/>
</dbReference>
<comment type="caution">
    <text evidence="1">The sequence shown here is derived from an EMBL/GenBank/DDBJ whole genome shotgun (WGS) entry which is preliminary data.</text>
</comment>
<proteinExistence type="predicted"/>
<dbReference type="InterPro" id="IPR038695">
    <property type="entry name" value="Saro_0823-like_sf"/>
</dbReference>
<dbReference type="AlphaFoldDB" id="A0A151AIP7"/>
<protein>
    <recommendedName>
        <fullName evidence="3">ACR</fullName>
    </recommendedName>
</protein>
<gene>
    <name evidence="1" type="ORF">HAPAU_01300</name>
</gene>